<sequence>MQSINNSSSSHILNGCESVEDLSGSGTNAKDLPIDPLWEKQQKKTFTAWCNAHLRKVNIQIEDIGEDFRDGLKLMRLLEVISNESLPKPEKGKLRLHHVNNVNKALNFIVNKGVKLVSVGAEEIVDGNIKMTLGMIWTVILRFAIQNISYEDISAKEGLLLWCQRQTKGYQNVNVLNFHHSFKDGLAFCALIHKHRPELIDYAQLKQSNHSANLNLAFDVAEERLDIPRMLDAEDMVTPDEKSVMAYVSSYYHCFSTGRQLGVAATRISKAVSVHRENQALKEEYEMLSKELIDWISRKTVDFQVLLLNNQHEFCVQCTEEKDDMSEVQLLMDAMRNYRKSEKPQKLEDKAKLESNYNTLQTRLRLSGRQPFIPSEHYTIVRIEALWKVLETTEHSYELWLERELTRLKNMNHLLNKFYVKVRSHEAWSHDKPVQLSDVEAILSSTQGELRAMTKRHEAFCSDLLARAARVHRITALCAELQSVS</sequence>
<dbReference type="InterPro" id="IPR001715">
    <property type="entry name" value="CH_dom"/>
</dbReference>
<dbReference type="SMART" id="SM00033">
    <property type="entry name" value="CH"/>
    <property type="match status" value="2"/>
</dbReference>
<dbReference type="Proteomes" id="UP001626550">
    <property type="component" value="Unassembled WGS sequence"/>
</dbReference>
<dbReference type="PROSITE" id="PS00019">
    <property type="entry name" value="ACTININ_1"/>
    <property type="match status" value="1"/>
</dbReference>
<keyword evidence="6" id="KW-1185">Reference proteome</keyword>
<evidence type="ECO:0000259" key="4">
    <source>
        <dbReference type="PROSITE" id="PS50021"/>
    </source>
</evidence>
<dbReference type="SUPFAM" id="SSF47576">
    <property type="entry name" value="Calponin-homology domain, CH-domain"/>
    <property type="match status" value="1"/>
</dbReference>
<dbReference type="Pfam" id="PF00307">
    <property type="entry name" value="CH"/>
    <property type="match status" value="2"/>
</dbReference>
<dbReference type="FunFam" id="1.10.418.10:FF:000036">
    <property type="entry name" value="Actinin alpha 1"/>
    <property type="match status" value="1"/>
</dbReference>
<dbReference type="InterPro" id="IPR036872">
    <property type="entry name" value="CH_dom_sf"/>
</dbReference>
<dbReference type="PANTHER" id="PTHR11915">
    <property type="entry name" value="SPECTRIN/FILAMIN RELATED CYTOSKELETAL PROTEIN"/>
    <property type="match status" value="1"/>
</dbReference>
<accession>A0ABD2Q0Z6</accession>
<organism evidence="5 6">
    <name type="scientific">Cichlidogyrus casuarinus</name>
    <dbReference type="NCBI Taxonomy" id="1844966"/>
    <lineage>
        <taxon>Eukaryota</taxon>
        <taxon>Metazoa</taxon>
        <taxon>Spiralia</taxon>
        <taxon>Lophotrochozoa</taxon>
        <taxon>Platyhelminthes</taxon>
        <taxon>Monogenea</taxon>
        <taxon>Monopisthocotylea</taxon>
        <taxon>Dactylogyridea</taxon>
        <taxon>Ancyrocephalidae</taxon>
        <taxon>Cichlidogyrus</taxon>
    </lineage>
</organism>
<dbReference type="CDD" id="cd21216">
    <property type="entry name" value="CH_ACTN_rpt2"/>
    <property type="match status" value="1"/>
</dbReference>
<dbReference type="EMBL" id="JBJKFK010001355">
    <property type="protein sequence ID" value="KAL3313305.1"/>
    <property type="molecule type" value="Genomic_DNA"/>
</dbReference>
<feature type="domain" description="Calponin-homology (CH)" evidence="4">
    <location>
        <begin position="40"/>
        <end position="144"/>
    </location>
</feature>
<dbReference type="Gene3D" id="1.20.58.60">
    <property type="match status" value="2"/>
</dbReference>
<protein>
    <submittedName>
        <fullName evidence="5">Actinin alpha 2</fullName>
    </submittedName>
</protein>
<gene>
    <name evidence="5" type="primary">ACTN2_1</name>
    <name evidence="5" type="ORF">Ciccas_008093</name>
</gene>
<evidence type="ECO:0000256" key="2">
    <source>
        <dbReference type="ARBA" id="ARBA00023203"/>
    </source>
</evidence>
<dbReference type="Gene3D" id="1.10.418.10">
    <property type="entry name" value="Calponin-like domain"/>
    <property type="match status" value="2"/>
</dbReference>
<dbReference type="PROSITE" id="PS00020">
    <property type="entry name" value="ACTININ_2"/>
    <property type="match status" value="1"/>
</dbReference>
<evidence type="ECO:0000313" key="6">
    <source>
        <dbReference type="Proteomes" id="UP001626550"/>
    </source>
</evidence>
<keyword evidence="2" id="KW-0009">Actin-binding</keyword>
<feature type="domain" description="Calponin-homology (CH)" evidence="4">
    <location>
        <begin position="153"/>
        <end position="256"/>
    </location>
</feature>
<dbReference type="SUPFAM" id="SSF46966">
    <property type="entry name" value="Spectrin repeat"/>
    <property type="match status" value="2"/>
</dbReference>
<reference evidence="5 6" key="1">
    <citation type="submission" date="2024-11" db="EMBL/GenBank/DDBJ databases">
        <title>Adaptive evolution of stress response genes in parasites aligns with host niche diversity.</title>
        <authorList>
            <person name="Hahn C."/>
            <person name="Resl P."/>
        </authorList>
    </citation>
    <scope>NUCLEOTIDE SEQUENCE [LARGE SCALE GENOMIC DNA]</scope>
    <source>
        <strain evidence="5">EGGRZ-B1_66</strain>
        <tissue evidence="5">Body</tissue>
    </source>
</reference>
<keyword evidence="3" id="KW-0175">Coiled coil</keyword>
<evidence type="ECO:0000256" key="1">
    <source>
        <dbReference type="ARBA" id="ARBA00022737"/>
    </source>
</evidence>
<dbReference type="InterPro" id="IPR001589">
    <property type="entry name" value="Actinin_actin-bd_CS"/>
</dbReference>
<feature type="coiled-coil region" evidence="3">
    <location>
        <begin position="271"/>
        <end position="298"/>
    </location>
</feature>
<dbReference type="GO" id="GO:0003779">
    <property type="term" value="F:actin binding"/>
    <property type="evidence" value="ECO:0007669"/>
    <property type="project" value="UniProtKB-KW"/>
</dbReference>
<evidence type="ECO:0000313" key="5">
    <source>
        <dbReference type="EMBL" id="KAL3313305.1"/>
    </source>
</evidence>
<keyword evidence="1" id="KW-0677">Repeat</keyword>
<evidence type="ECO:0000256" key="3">
    <source>
        <dbReference type="SAM" id="Coils"/>
    </source>
</evidence>
<dbReference type="FunFam" id="1.10.418.10:FF:000001">
    <property type="entry name" value="Actinin alpha 1"/>
    <property type="match status" value="1"/>
</dbReference>
<name>A0ABD2Q0Z6_9PLAT</name>
<dbReference type="CDD" id="cd21214">
    <property type="entry name" value="CH_ACTN_rpt1"/>
    <property type="match status" value="1"/>
</dbReference>
<dbReference type="PROSITE" id="PS50021">
    <property type="entry name" value="CH"/>
    <property type="match status" value="2"/>
</dbReference>
<dbReference type="AlphaFoldDB" id="A0ABD2Q0Z6"/>
<proteinExistence type="predicted"/>
<comment type="caution">
    <text evidence="5">The sequence shown here is derived from an EMBL/GenBank/DDBJ whole genome shotgun (WGS) entry which is preliminary data.</text>
</comment>